<organism evidence="1">
    <name type="scientific">Eutreptiella gymnastica</name>
    <dbReference type="NCBI Taxonomy" id="73025"/>
    <lineage>
        <taxon>Eukaryota</taxon>
        <taxon>Discoba</taxon>
        <taxon>Euglenozoa</taxon>
        <taxon>Euglenida</taxon>
        <taxon>Spirocuta</taxon>
        <taxon>Euglenophyceae</taxon>
        <taxon>Eutreptiales</taxon>
        <taxon>Eutreptiaceae</taxon>
        <taxon>Eutreptiella</taxon>
    </lineage>
</organism>
<name>A0A7S1NLL4_9EUGL</name>
<protein>
    <submittedName>
        <fullName evidence="1">Uncharacterized protein</fullName>
    </submittedName>
</protein>
<reference evidence="1" key="1">
    <citation type="submission" date="2021-01" db="EMBL/GenBank/DDBJ databases">
        <authorList>
            <person name="Corre E."/>
            <person name="Pelletier E."/>
            <person name="Niang G."/>
            <person name="Scheremetjew M."/>
            <person name="Finn R."/>
            <person name="Kale V."/>
            <person name="Holt S."/>
            <person name="Cochrane G."/>
            <person name="Meng A."/>
            <person name="Brown T."/>
            <person name="Cohen L."/>
        </authorList>
    </citation>
    <scope>NUCLEOTIDE SEQUENCE</scope>
    <source>
        <strain evidence="1">NIES-381</strain>
    </source>
</reference>
<proteinExistence type="predicted"/>
<gene>
    <name evidence="1" type="ORF">EGYM00392_LOCUS38794</name>
</gene>
<accession>A0A7S1NLL4</accession>
<dbReference type="EMBL" id="HBGA01104459">
    <property type="protein sequence ID" value="CAD9027659.1"/>
    <property type="molecule type" value="Transcribed_RNA"/>
</dbReference>
<dbReference type="AlphaFoldDB" id="A0A7S1NLL4"/>
<evidence type="ECO:0000313" key="1">
    <source>
        <dbReference type="EMBL" id="CAD9027659.1"/>
    </source>
</evidence>
<sequence length="112" mass="12172">MGNNTKQFARPQGMKKDCSTESCRGNHIQLPAHCYLLEGVGVAPKSVDWGRLKVRHLGSGCVMAGHHTPGTDRAILGACDQKATPTVQRAARDWCSMGPIHNGQDPFWPPHS</sequence>